<evidence type="ECO:0000313" key="2">
    <source>
        <dbReference type="EMBL" id="CAA9446314.1"/>
    </source>
</evidence>
<organism evidence="2">
    <name type="scientific">uncultured Pseudonocardia sp</name>
    <dbReference type="NCBI Taxonomy" id="211455"/>
    <lineage>
        <taxon>Bacteria</taxon>
        <taxon>Bacillati</taxon>
        <taxon>Actinomycetota</taxon>
        <taxon>Actinomycetes</taxon>
        <taxon>Pseudonocardiales</taxon>
        <taxon>Pseudonocardiaceae</taxon>
        <taxon>Pseudonocardia</taxon>
        <taxon>environmental samples</taxon>
    </lineage>
</organism>
<dbReference type="EMBL" id="CADCUS010000598">
    <property type="protein sequence ID" value="CAA9446314.1"/>
    <property type="molecule type" value="Genomic_DNA"/>
</dbReference>
<protein>
    <submittedName>
        <fullName evidence="2">Uncharacterized protein</fullName>
    </submittedName>
</protein>
<sequence length="56" mass="5768">AGVPPSPTLDLRGRTPHPGPDLLLERRRVDDVVGGCRGRVAGRCVGGGAGPRRRGA</sequence>
<name>A0A6J4QJ23_9PSEU</name>
<dbReference type="AlphaFoldDB" id="A0A6J4QJ23"/>
<feature type="non-terminal residue" evidence="2">
    <location>
        <position position="56"/>
    </location>
</feature>
<feature type="non-terminal residue" evidence="2">
    <location>
        <position position="1"/>
    </location>
</feature>
<reference evidence="2" key="1">
    <citation type="submission" date="2020-02" db="EMBL/GenBank/DDBJ databases">
        <authorList>
            <person name="Meier V. D."/>
        </authorList>
    </citation>
    <scope>NUCLEOTIDE SEQUENCE</scope>
    <source>
        <strain evidence="2">AVDCRST_MAG66</strain>
    </source>
</reference>
<proteinExistence type="predicted"/>
<gene>
    <name evidence="2" type="ORF">AVDCRST_MAG66-4442</name>
</gene>
<feature type="region of interest" description="Disordered" evidence="1">
    <location>
        <begin position="1"/>
        <end position="22"/>
    </location>
</feature>
<accession>A0A6J4QJ23</accession>
<evidence type="ECO:0000256" key="1">
    <source>
        <dbReference type="SAM" id="MobiDB-lite"/>
    </source>
</evidence>